<feature type="region of interest" description="Disordered" evidence="1">
    <location>
        <begin position="1"/>
        <end position="44"/>
    </location>
</feature>
<evidence type="ECO:0008006" key="4">
    <source>
        <dbReference type="Google" id="ProtNLM"/>
    </source>
</evidence>
<comment type="caution">
    <text evidence="2">The sequence shown here is derived from an EMBL/GenBank/DDBJ whole genome shotgun (WGS) entry which is preliminary data.</text>
</comment>
<evidence type="ECO:0000313" key="3">
    <source>
        <dbReference type="Proteomes" id="UP000193986"/>
    </source>
</evidence>
<dbReference type="GO" id="GO:0003700">
    <property type="term" value="F:DNA-binding transcription factor activity"/>
    <property type="evidence" value="ECO:0007669"/>
    <property type="project" value="InterPro"/>
</dbReference>
<sequence length="120" mass="13692">MQVGSSPKFSRSRLLSDSDIGESLETSTAAEIRSRRPRSHSWTSPVIVARRKSHALLGYSREDGLRELEMLEEEHGGSLNRPDKRRLQNRIAQRAFRARSKVHHADVSDPFFSLHAYPLI</sequence>
<keyword evidence="3" id="KW-1185">Reference proteome</keyword>
<dbReference type="InParanoid" id="A0A1Y2BDH3"/>
<organism evidence="2 3">
    <name type="scientific">Naematelia encephala</name>
    <dbReference type="NCBI Taxonomy" id="71784"/>
    <lineage>
        <taxon>Eukaryota</taxon>
        <taxon>Fungi</taxon>
        <taxon>Dikarya</taxon>
        <taxon>Basidiomycota</taxon>
        <taxon>Agaricomycotina</taxon>
        <taxon>Tremellomycetes</taxon>
        <taxon>Tremellales</taxon>
        <taxon>Naemateliaceae</taxon>
        <taxon>Naematelia</taxon>
    </lineage>
</organism>
<protein>
    <recommendedName>
        <fullName evidence="4">BZIP domain-containing protein</fullName>
    </recommendedName>
</protein>
<reference evidence="2 3" key="1">
    <citation type="submission" date="2016-07" db="EMBL/GenBank/DDBJ databases">
        <title>Pervasive Adenine N6-methylation of Active Genes in Fungi.</title>
        <authorList>
            <consortium name="DOE Joint Genome Institute"/>
            <person name="Mondo S.J."/>
            <person name="Dannebaum R.O."/>
            <person name="Kuo R.C."/>
            <person name="Labutti K."/>
            <person name="Haridas S."/>
            <person name="Kuo A."/>
            <person name="Salamov A."/>
            <person name="Ahrendt S.R."/>
            <person name="Lipzen A."/>
            <person name="Sullivan W."/>
            <person name="Andreopoulos W.B."/>
            <person name="Clum A."/>
            <person name="Lindquist E."/>
            <person name="Daum C."/>
            <person name="Ramamoorthy G.K."/>
            <person name="Gryganskyi A."/>
            <person name="Culley D."/>
            <person name="Magnuson J.K."/>
            <person name="James T.Y."/>
            <person name="O'Malley M.A."/>
            <person name="Stajich J.E."/>
            <person name="Spatafora J.W."/>
            <person name="Visel A."/>
            <person name="Grigoriev I.V."/>
        </authorList>
    </citation>
    <scope>NUCLEOTIDE SEQUENCE [LARGE SCALE GENOMIC DNA]</scope>
    <source>
        <strain evidence="2 3">68-887.2</strain>
    </source>
</reference>
<dbReference type="AlphaFoldDB" id="A0A1Y2BDH3"/>
<feature type="compositionally biased region" description="Polar residues" evidence="1">
    <location>
        <begin position="1"/>
        <end position="15"/>
    </location>
</feature>
<dbReference type="InterPro" id="IPR046347">
    <property type="entry name" value="bZIP_sf"/>
</dbReference>
<dbReference type="SUPFAM" id="SSF57959">
    <property type="entry name" value="Leucine zipper domain"/>
    <property type="match status" value="1"/>
</dbReference>
<evidence type="ECO:0000256" key="1">
    <source>
        <dbReference type="SAM" id="MobiDB-lite"/>
    </source>
</evidence>
<gene>
    <name evidence="2" type="ORF">BCR39DRAFT_378994</name>
</gene>
<dbReference type="Gene3D" id="1.20.5.170">
    <property type="match status" value="1"/>
</dbReference>
<proteinExistence type="predicted"/>
<accession>A0A1Y2BDH3</accession>
<dbReference type="EMBL" id="MCFC01000009">
    <property type="protein sequence ID" value="ORY32590.1"/>
    <property type="molecule type" value="Genomic_DNA"/>
</dbReference>
<name>A0A1Y2BDH3_9TREE</name>
<dbReference type="Proteomes" id="UP000193986">
    <property type="component" value="Unassembled WGS sequence"/>
</dbReference>
<evidence type="ECO:0000313" key="2">
    <source>
        <dbReference type="EMBL" id="ORY32590.1"/>
    </source>
</evidence>
<dbReference type="CDD" id="cd14688">
    <property type="entry name" value="bZIP_YAP"/>
    <property type="match status" value="1"/>
</dbReference>